<evidence type="ECO:0000256" key="1">
    <source>
        <dbReference type="RuleBase" id="RU004003"/>
    </source>
</evidence>
<dbReference type="InterPro" id="IPR004846">
    <property type="entry name" value="T2SS/T3SS_dom"/>
</dbReference>
<dbReference type="AlphaFoldDB" id="A0A7W8MAN4"/>
<feature type="region of interest" description="Disordered" evidence="2">
    <location>
        <begin position="422"/>
        <end position="451"/>
    </location>
</feature>
<keyword evidence="3" id="KW-0732">Signal</keyword>
<gene>
    <name evidence="6" type="ORF">HNQ70_003914</name>
</gene>
<feature type="signal peptide" evidence="3">
    <location>
        <begin position="1"/>
        <end position="21"/>
    </location>
</feature>
<dbReference type="InterPro" id="IPR050810">
    <property type="entry name" value="Bact_Secretion_Sys_Channel"/>
</dbReference>
<protein>
    <submittedName>
        <fullName evidence="6">Flp pilus assembly secretin CpaC</fullName>
    </submittedName>
</protein>
<name>A0A7W8MAN4_9BURK</name>
<sequence length="465" mass="49465">MKRLFRPFVAMLAACLTGAGAWGSPEGMPLPPAALELYVGQAHLLDEREVRRIVIGNGKVIQATALDDKQVLIIPEAPGQSTLHLWARNGTQRSVVVNVIAADAARLVDEIRAMLGGASNVRTRVVGDKVVVEGGNLSDEQAGRLAEVSKRYPQIVNLVSRVGLERMIAMDVKMVEIRRDQLENLGVRWSGNMSGPAFGIAGDLHRSGAMRPGGIAEGVAGIEVRPRLAPFVTSLGIVSSLTSMINLMVQNGDAAMLAEPSLSCRSGGSAKFVAGGELPIPFTTGLGNASVLFKEYGVKFDVSPVASESGVIAAKIATEISAVNFEVMVKDVPGLTKRRAETEVNLREHETLVIAGLLSEESSHSIDRLPALGELPVLGRLFRSRAFRDRQTELVVFITPRFADVERPAVLPTGSAAVSAGAGQAEAAAGSPAGDRAAPPPAERLRSEPVLQSYQRARKRVRMVE</sequence>
<dbReference type="PRINTS" id="PR00811">
    <property type="entry name" value="BCTERIALGSPD"/>
</dbReference>
<dbReference type="InterPro" id="IPR032789">
    <property type="entry name" value="T2SS-T3SS_pil_N"/>
</dbReference>
<keyword evidence="7" id="KW-1185">Reference proteome</keyword>
<proteinExistence type="inferred from homology"/>
<feature type="domain" description="Type II/III secretion system secretin-like" evidence="4">
    <location>
        <begin position="248"/>
        <end position="401"/>
    </location>
</feature>
<comment type="similarity">
    <text evidence="1">Belongs to the bacterial secretin family.</text>
</comment>
<evidence type="ECO:0000256" key="2">
    <source>
        <dbReference type="SAM" id="MobiDB-lite"/>
    </source>
</evidence>
<dbReference type="Proteomes" id="UP000532440">
    <property type="component" value="Unassembled WGS sequence"/>
</dbReference>
<feature type="compositionally biased region" description="Low complexity" evidence="2">
    <location>
        <begin position="422"/>
        <end position="437"/>
    </location>
</feature>
<dbReference type="EMBL" id="JACHGB010000009">
    <property type="protein sequence ID" value="MBB5273882.1"/>
    <property type="molecule type" value="Genomic_DNA"/>
</dbReference>
<evidence type="ECO:0000259" key="4">
    <source>
        <dbReference type="Pfam" id="PF00263"/>
    </source>
</evidence>
<dbReference type="Pfam" id="PF13629">
    <property type="entry name" value="T2SS-T3SS_pil_N"/>
    <property type="match status" value="1"/>
</dbReference>
<feature type="domain" description="Pilus formation protein N-terminal" evidence="5">
    <location>
        <begin position="32"/>
        <end position="96"/>
    </location>
</feature>
<evidence type="ECO:0000259" key="5">
    <source>
        <dbReference type="Pfam" id="PF13629"/>
    </source>
</evidence>
<comment type="caution">
    <text evidence="6">The sequence shown here is derived from an EMBL/GenBank/DDBJ whole genome shotgun (WGS) entry which is preliminary data.</text>
</comment>
<dbReference type="PANTHER" id="PTHR30332">
    <property type="entry name" value="PROBABLE GENERAL SECRETION PATHWAY PROTEIN D"/>
    <property type="match status" value="1"/>
</dbReference>
<feature type="chain" id="PRO_5030770541" evidence="3">
    <location>
        <begin position="22"/>
        <end position="465"/>
    </location>
</feature>
<evidence type="ECO:0000313" key="6">
    <source>
        <dbReference type="EMBL" id="MBB5273882.1"/>
    </source>
</evidence>
<dbReference type="Pfam" id="PF00263">
    <property type="entry name" value="Secretin"/>
    <property type="match status" value="1"/>
</dbReference>
<dbReference type="GO" id="GO:0015627">
    <property type="term" value="C:type II protein secretion system complex"/>
    <property type="evidence" value="ECO:0007669"/>
    <property type="project" value="TreeGrafter"/>
</dbReference>
<dbReference type="GO" id="GO:0009306">
    <property type="term" value="P:protein secretion"/>
    <property type="evidence" value="ECO:0007669"/>
    <property type="project" value="InterPro"/>
</dbReference>
<evidence type="ECO:0000313" key="7">
    <source>
        <dbReference type="Proteomes" id="UP000532440"/>
    </source>
</evidence>
<dbReference type="RefSeq" id="WP_183970737.1">
    <property type="nucleotide sequence ID" value="NZ_BAABEW010000005.1"/>
</dbReference>
<organism evidence="6 7">
    <name type="scientific">Quisquiliibacterium transsilvanicum</name>
    <dbReference type="NCBI Taxonomy" id="1549638"/>
    <lineage>
        <taxon>Bacteria</taxon>
        <taxon>Pseudomonadati</taxon>
        <taxon>Pseudomonadota</taxon>
        <taxon>Betaproteobacteria</taxon>
        <taxon>Burkholderiales</taxon>
        <taxon>Burkholderiaceae</taxon>
        <taxon>Quisquiliibacterium</taxon>
    </lineage>
</organism>
<reference evidence="6 7" key="1">
    <citation type="submission" date="2020-08" db="EMBL/GenBank/DDBJ databases">
        <title>Genomic Encyclopedia of Type Strains, Phase IV (KMG-IV): sequencing the most valuable type-strain genomes for metagenomic binning, comparative biology and taxonomic classification.</title>
        <authorList>
            <person name="Goeker M."/>
        </authorList>
    </citation>
    <scope>NUCLEOTIDE SEQUENCE [LARGE SCALE GENOMIC DNA]</scope>
    <source>
        <strain evidence="6 7">DSM 29781</strain>
    </source>
</reference>
<evidence type="ECO:0000256" key="3">
    <source>
        <dbReference type="SAM" id="SignalP"/>
    </source>
</evidence>
<dbReference type="InterPro" id="IPR001775">
    <property type="entry name" value="GspD/PilQ"/>
</dbReference>
<accession>A0A7W8MAN4</accession>
<dbReference type="PANTHER" id="PTHR30332:SF17">
    <property type="entry name" value="TYPE IV PILIATION SYSTEM PROTEIN DR_0774-RELATED"/>
    <property type="match status" value="1"/>
</dbReference>